<organism evidence="8 9">
    <name type="scientific">Xenopus laevis</name>
    <name type="common">African clawed frog</name>
    <dbReference type="NCBI Taxonomy" id="8355"/>
    <lineage>
        <taxon>Eukaryota</taxon>
        <taxon>Metazoa</taxon>
        <taxon>Chordata</taxon>
        <taxon>Craniata</taxon>
        <taxon>Vertebrata</taxon>
        <taxon>Euteleostomi</taxon>
        <taxon>Amphibia</taxon>
        <taxon>Batrachia</taxon>
        <taxon>Anura</taxon>
        <taxon>Pipoidea</taxon>
        <taxon>Pipidae</taxon>
        <taxon>Xenopodinae</taxon>
        <taxon>Xenopus</taxon>
        <taxon>Xenopus</taxon>
    </lineage>
</organism>
<feature type="chain" id="PRO_5037882872" description="CUB domain-containing protein" evidence="6">
    <location>
        <begin position="24"/>
        <end position="534"/>
    </location>
</feature>
<dbReference type="PANTHER" id="PTHR24251:SF47">
    <property type="entry name" value="CUB DOMAIN-CONTAINING PROTEIN 2"/>
    <property type="match status" value="1"/>
</dbReference>
<reference evidence="9" key="1">
    <citation type="journal article" date="2016" name="Nature">
        <title>Genome evolution in the allotetraploid frog Xenopus laevis.</title>
        <authorList>
            <person name="Session A.M."/>
            <person name="Uno Y."/>
            <person name="Kwon T."/>
            <person name="Chapman J.A."/>
            <person name="Toyoda A."/>
            <person name="Takahashi S."/>
            <person name="Fukui A."/>
            <person name="Hikosaka A."/>
            <person name="Suzuki A."/>
            <person name="Kondo M."/>
            <person name="van Heeringen S.J."/>
            <person name="Quigley I."/>
            <person name="Heinz S."/>
            <person name="Ogino H."/>
            <person name="Ochi H."/>
            <person name="Hellsten U."/>
            <person name="Lyons J.B."/>
            <person name="Simakov O."/>
            <person name="Putnam N."/>
            <person name="Stites J."/>
            <person name="Kuroki Y."/>
            <person name="Tanaka T."/>
            <person name="Michiue T."/>
            <person name="Watanabe M."/>
            <person name="Bogdanovic O."/>
            <person name="Lister R."/>
            <person name="Georgiou G."/>
            <person name="Paranjpe S.S."/>
            <person name="van Kruijsbergen I."/>
            <person name="Shu S."/>
            <person name="Carlson J."/>
            <person name="Kinoshita T."/>
            <person name="Ohta Y."/>
            <person name="Mawaribuchi S."/>
            <person name="Jenkins J."/>
            <person name="Grimwood J."/>
            <person name="Schmutz J."/>
            <person name="Mitros T."/>
            <person name="Mozaffari S.V."/>
            <person name="Suzuki Y."/>
            <person name="Haramoto Y."/>
            <person name="Yamamoto T.S."/>
            <person name="Takagi C."/>
            <person name="Heald R."/>
            <person name="Miller K."/>
            <person name="Haudenschild C."/>
            <person name="Kitzman J."/>
            <person name="Nakayama T."/>
            <person name="Izutsu Y."/>
            <person name="Robert J."/>
            <person name="Fortriede J."/>
            <person name="Burns K."/>
            <person name="Lotay V."/>
            <person name="Karimi K."/>
            <person name="Yasuoka Y."/>
            <person name="Dichmann D.S."/>
            <person name="Flajnik M.F."/>
            <person name="Houston D.W."/>
            <person name="Shendure J."/>
            <person name="DuPasquier L."/>
            <person name="Vize P.D."/>
            <person name="Zorn A.M."/>
            <person name="Ito M."/>
            <person name="Marcotte E.M."/>
            <person name="Wallingford J.B."/>
            <person name="Ito Y."/>
            <person name="Asashima M."/>
            <person name="Ueno N."/>
            <person name="Matsuda Y."/>
            <person name="Veenstra G.J."/>
            <person name="Fujiyama A."/>
            <person name="Harland R.M."/>
            <person name="Taira M."/>
            <person name="Rokhsar D.S."/>
        </authorList>
    </citation>
    <scope>NUCLEOTIDE SEQUENCE [LARGE SCALE GENOMIC DNA]</scope>
    <source>
        <strain evidence="9">J</strain>
    </source>
</reference>
<keyword evidence="2" id="KW-0677">Repeat</keyword>
<evidence type="ECO:0000256" key="6">
    <source>
        <dbReference type="SAM" id="SignalP"/>
    </source>
</evidence>
<dbReference type="InterPro" id="IPR035914">
    <property type="entry name" value="Sperma_CUB_dom_sf"/>
</dbReference>
<evidence type="ECO:0000256" key="3">
    <source>
        <dbReference type="ARBA" id="ARBA00022801"/>
    </source>
</evidence>
<feature type="domain" description="CUB" evidence="7">
    <location>
        <begin position="29"/>
        <end position="142"/>
    </location>
</feature>
<keyword evidence="1" id="KW-0645">Protease</keyword>
<evidence type="ECO:0000256" key="1">
    <source>
        <dbReference type="ARBA" id="ARBA00022670"/>
    </source>
</evidence>
<sequence length="534" mass="60117">MWNIPSKYVFMITVLWEADAVYARNGVKCGGVLSALEGNLSTPNFPGLYPPHIECCWLIVVSEGSTIQLQFHHFNLEYHEECEYDNVKIYNGASKDEGNLLGKFCGTRLPPQLTSSWHVLAVLFHSDKHVGSSGFYATYKKDICGGILTGLSGVITSPDYPDNYPNNAECKWLIRAAPGSMVRLTFTDFQMENEGCNFDYVAVFDGSGAEDNQVRYFCGTTKPPDIKSSFNELMVVFKSDFNIGGRGFKAYYYSGECQDTFTSVKGNITSPRYPDMYPNNINCHWNIHLPAGFRIKIFFRDLDLEERSGLTDGCDYDHLSLYDGEGEHSPLLGRWCGRENPPSLMSSKNKVLLVLSTDRDTASKGFLASYIGGFSFDRWIKILRIVRFEGFNRSIERKILRSIERTFSAKSFDFDVEGFQFEGRISKYFLLRNSTLSESAPKCPVYDSQHPLTCIVITGIMKCQSLLFSSSVVPINVSCTHTDFHIQIPSQSLPQLERHHIYLGMPSCASQISGTNYKIYALFDTCGTEPQVTS</sequence>
<protein>
    <recommendedName>
        <fullName evidence="7">CUB domain-containing protein</fullName>
    </recommendedName>
</protein>
<evidence type="ECO:0000313" key="8">
    <source>
        <dbReference type="EMBL" id="OCT82761.1"/>
    </source>
</evidence>
<keyword evidence="4" id="KW-1015">Disulfide bond</keyword>
<evidence type="ECO:0000259" key="7">
    <source>
        <dbReference type="PROSITE" id="PS01180"/>
    </source>
</evidence>
<dbReference type="InterPro" id="IPR000859">
    <property type="entry name" value="CUB_dom"/>
</dbReference>
<dbReference type="SUPFAM" id="SSF49854">
    <property type="entry name" value="Spermadhesin, CUB domain"/>
    <property type="match status" value="3"/>
</dbReference>
<evidence type="ECO:0000256" key="2">
    <source>
        <dbReference type="ARBA" id="ARBA00022737"/>
    </source>
</evidence>
<keyword evidence="6" id="KW-0732">Signal</keyword>
<dbReference type="FunFam" id="2.60.120.290:FF:000013">
    <property type="entry name" value="Membrane frizzled-related protein"/>
    <property type="match status" value="3"/>
</dbReference>
<gene>
    <name evidence="8" type="ORF">XELAEV_18025295mg</name>
</gene>
<accession>A0A974D1P6</accession>
<evidence type="ECO:0000256" key="4">
    <source>
        <dbReference type="ARBA" id="ARBA00023157"/>
    </source>
</evidence>
<proteinExistence type="predicted"/>
<dbReference type="PANTHER" id="PTHR24251">
    <property type="entry name" value="OVOCHYMASE-RELATED"/>
    <property type="match status" value="1"/>
</dbReference>
<dbReference type="GO" id="GO:0006508">
    <property type="term" value="P:proteolysis"/>
    <property type="evidence" value="ECO:0007669"/>
    <property type="project" value="UniProtKB-KW"/>
</dbReference>
<dbReference type="OMA" id="TCGSESQ"/>
<dbReference type="SMART" id="SM00042">
    <property type="entry name" value="CUB"/>
    <property type="match status" value="3"/>
</dbReference>
<dbReference type="Gene3D" id="2.60.120.290">
    <property type="entry name" value="Spermadhesin, CUB domain"/>
    <property type="match status" value="3"/>
</dbReference>
<feature type="domain" description="CUB" evidence="7">
    <location>
        <begin position="257"/>
        <end position="373"/>
    </location>
</feature>
<dbReference type="AlphaFoldDB" id="A0A974D1P6"/>
<dbReference type="EMBL" id="CM004473">
    <property type="protein sequence ID" value="OCT82761.1"/>
    <property type="molecule type" value="Genomic_DNA"/>
</dbReference>
<feature type="domain" description="CUB" evidence="7">
    <location>
        <begin position="144"/>
        <end position="255"/>
    </location>
</feature>
<dbReference type="PROSITE" id="PS01180">
    <property type="entry name" value="CUB"/>
    <property type="match status" value="3"/>
</dbReference>
<name>A0A974D1P6_XENLA</name>
<dbReference type="Pfam" id="PF00431">
    <property type="entry name" value="CUB"/>
    <property type="match status" value="3"/>
</dbReference>
<dbReference type="CDD" id="cd00041">
    <property type="entry name" value="CUB"/>
    <property type="match status" value="3"/>
</dbReference>
<feature type="signal peptide" evidence="6">
    <location>
        <begin position="1"/>
        <end position="23"/>
    </location>
</feature>
<dbReference type="GO" id="GO:0008233">
    <property type="term" value="F:peptidase activity"/>
    <property type="evidence" value="ECO:0007669"/>
    <property type="project" value="UniProtKB-KW"/>
</dbReference>
<evidence type="ECO:0000256" key="5">
    <source>
        <dbReference type="PROSITE-ProRule" id="PRU00059"/>
    </source>
</evidence>
<keyword evidence="3" id="KW-0378">Hydrolase</keyword>
<evidence type="ECO:0000313" key="9">
    <source>
        <dbReference type="Proteomes" id="UP000694892"/>
    </source>
</evidence>
<dbReference type="Proteomes" id="UP000694892">
    <property type="component" value="Chromosome 4S"/>
</dbReference>
<comment type="caution">
    <text evidence="5">Lacks conserved residue(s) required for the propagation of feature annotation.</text>
</comment>